<dbReference type="CDD" id="cd09274">
    <property type="entry name" value="RNase_HI_RT_Ty3"/>
    <property type="match status" value="1"/>
</dbReference>
<accession>A0AA88IHM0</accession>
<dbReference type="GO" id="GO:0016787">
    <property type="term" value="F:hydrolase activity"/>
    <property type="evidence" value="ECO:0007669"/>
    <property type="project" value="UniProtKB-KW"/>
</dbReference>
<dbReference type="AlphaFoldDB" id="A0AA88IHM0"/>
<dbReference type="InterPro" id="IPR043128">
    <property type="entry name" value="Rev_trsase/Diguanyl_cyclase"/>
</dbReference>
<proteinExistence type="predicted"/>
<keyword evidence="2" id="KW-0548">Nucleotidyltransferase</keyword>
<dbReference type="Proteomes" id="UP001187531">
    <property type="component" value="Unassembled WGS sequence"/>
</dbReference>
<dbReference type="Pfam" id="PF00078">
    <property type="entry name" value="RVT_1"/>
    <property type="match status" value="1"/>
</dbReference>
<gene>
    <name evidence="9" type="ORF">QYM36_004676</name>
</gene>
<keyword evidence="5" id="KW-0378">Hydrolase</keyword>
<comment type="caution">
    <text evidence="9">The sequence shown here is derived from an EMBL/GenBank/DDBJ whole genome shotgun (WGS) entry which is preliminary data.</text>
</comment>
<dbReference type="InterPro" id="IPR050951">
    <property type="entry name" value="Retrovirus_Pol_polyprotein"/>
</dbReference>
<keyword evidence="6" id="KW-0695">RNA-directed DNA polymerase</keyword>
<feature type="compositionally biased region" description="Basic and acidic residues" evidence="7">
    <location>
        <begin position="729"/>
        <end position="751"/>
    </location>
</feature>
<name>A0AA88IHM0_ARTSF</name>
<organism evidence="9 10">
    <name type="scientific">Artemia franciscana</name>
    <name type="common">Brine shrimp</name>
    <name type="synonym">Artemia sanfranciscana</name>
    <dbReference type="NCBI Taxonomy" id="6661"/>
    <lineage>
        <taxon>Eukaryota</taxon>
        <taxon>Metazoa</taxon>
        <taxon>Ecdysozoa</taxon>
        <taxon>Arthropoda</taxon>
        <taxon>Crustacea</taxon>
        <taxon>Branchiopoda</taxon>
        <taxon>Anostraca</taxon>
        <taxon>Artemiidae</taxon>
        <taxon>Artemia</taxon>
    </lineage>
</organism>
<dbReference type="InterPro" id="IPR000477">
    <property type="entry name" value="RT_dom"/>
</dbReference>
<dbReference type="PANTHER" id="PTHR37984:SF8">
    <property type="entry name" value="CCHC-TYPE DOMAIN-CONTAINING PROTEIN"/>
    <property type="match status" value="1"/>
</dbReference>
<evidence type="ECO:0000256" key="5">
    <source>
        <dbReference type="ARBA" id="ARBA00022801"/>
    </source>
</evidence>
<dbReference type="CDD" id="cd01647">
    <property type="entry name" value="RT_LTR"/>
    <property type="match status" value="1"/>
</dbReference>
<dbReference type="FunFam" id="3.10.20.370:FF:000001">
    <property type="entry name" value="Retrovirus-related Pol polyprotein from transposon 17.6-like protein"/>
    <property type="match status" value="1"/>
</dbReference>
<feature type="domain" description="Reverse transcriptase" evidence="8">
    <location>
        <begin position="288"/>
        <end position="465"/>
    </location>
</feature>
<keyword evidence="1" id="KW-0808">Transferase</keyword>
<evidence type="ECO:0000256" key="7">
    <source>
        <dbReference type="SAM" id="MobiDB-lite"/>
    </source>
</evidence>
<dbReference type="InterPro" id="IPR043502">
    <property type="entry name" value="DNA/RNA_pol_sf"/>
</dbReference>
<feature type="region of interest" description="Disordered" evidence="7">
    <location>
        <begin position="809"/>
        <end position="889"/>
    </location>
</feature>
<keyword evidence="3" id="KW-0540">Nuclease</keyword>
<dbReference type="Gene3D" id="3.10.10.10">
    <property type="entry name" value="HIV Type 1 Reverse Transcriptase, subunit A, domain 1"/>
    <property type="match status" value="1"/>
</dbReference>
<feature type="compositionally biased region" description="Polar residues" evidence="7">
    <location>
        <begin position="813"/>
        <end position="844"/>
    </location>
</feature>
<dbReference type="PANTHER" id="PTHR37984">
    <property type="entry name" value="PROTEIN CBG26694"/>
    <property type="match status" value="1"/>
</dbReference>
<protein>
    <recommendedName>
        <fullName evidence="8">Reverse transcriptase domain-containing protein</fullName>
    </recommendedName>
</protein>
<keyword evidence="10" id="KW-1185">Reference proteome</keyword>
<feature type="region of interest" description="Disordered" evidence="7">
    <location>
        <begin position="709"/>
        <end position="767"/>
    </location>
</feature>
<dbReference type="Gene3D" id="4.10.60.10">
    <property type="entry name" value="Zinc finger, CCHC-type"/>
    <property type="match status" value="1"/>
</dbReference>
<reference evidence="9" key="1">
    <citation type="submission" date="2023-07" db="EMBL/GenBank/DDBJ databases">
        <title>Chromosome-level genome assembly of Artemia franciscana.</title>
        <authorList>
            <person name="Jo E."/>
        </authorList>
    </citation>
    <scope>NUCLEOTIDE SEQUENCE</scope>
    <source>
        <tissue evidence="9">Whole body</tissue>
    </source>
</reference>
<evidence type="ECO:0000256" key="6">
    <source>
        <dbReference type="ARBA" id="ARBA00022918"/>
    </source>
</evidence>
<dbReference type="EMBL" id="JAVRJZ010000007">
    <property type="protein sequence ID" value="KAK2720872.1"/>
    <property type="molecule type" value="Genomic_DNA"/>
</dbReference>
<evidence type="ECO:0000313" key="10">
    <source>
        <dbReference type="Proteomes" id="UP001187531"/>
    </source>
</evidence>
<evidence type="ECO:0000313" key="9">
    <source>
        <dbReference type="EMBL" id="KAK2720872.1"/>
    </source>
</evidence>
<sequence length="889" mass="100767">MIRLQHLKEKIGLASLLSPTISQLLQEIKQEVDAVAKSRSSFSLEKTECYFCGGNFSPQNVCPAKGKTCAKCKKQNHFAKVCKSKAVNIVGNEATNTPAFTSDLYNQEETEVFLYAINKDSSKDEIFAEISVCGQIHIDFKINTGAQVNILPSQYLDKLSPKPKLLKATQRLTSYCGSAIPYVGVCNIPCRYKNGPTQQLTFYVVESKTAPIIGFKASKDMNLIKLVLNIEESPVSEYSDVFKGIGKLKTECEIYLKDNATPTVHPARKIPLALKQKLKTELERLESLDIIEKVSEPTDWVNAMVMVEKKDGGVRLCIDPVDLNKAIKRPYYPVPSFDDAVAELDGAAVFSRLDARSGYWILPLSTRSSYYTTFSTIYGRYRWKRYPFGLVSAQDEFQRKMEEAFEGLEGIRILVDDILVYGKNREEHDQRLSAVLRRARVKGIRFNSEKCEFSKDKVKYFGHIISRDGIKPDPEKVRAIQDMSSPQSKEELQTLLGMLNFLSKYIPHLFSKNKPLRDLSKATDFRWETDHEASMKEIKSCISENLAFFDHKCKVVELKVDASKHGLGAELSSNGKIVGFASRALSTTEQNYSQLEKELYAIVFGCKQFHHYIYGRNTIVTTDHRPLETILSRPLHTAPARLQQMMIQLQPYDIEGHYSPGSDIPVPDALSRLHLPDVDTKMQNDIEVFVHTAMKSLPVSDSKLDEIRRETEKDTQLKAVKGWPGTRQSSKEQERQKRYHDKTAKPLREPQLEDQVFIQKKTNGPSTKAKIISCHENPRSYVVETEDGSRLRRNRVHISRRSFPVAKEEVRIQPTTQDESNDISQPILTESPQPIRTDIETSPRNVPLPRKEGEPSDPPHVPPTIVPTPEMPLPTAQPQGLNPLTLHQR</sequence>
<evidence type="ECO:0000256" key="1">
    <source>
        <dbReference type="ARBA" id="ARBA00022679"/>
    </source>
</evidence>
<dbReference type="GO" id="GO:0004519">
    <property type="term" value="F:endonuclease activity"/>
    <property type="evidence" value="ECO:0007669"/>
    <property type="project" value="UniProtKB-KW"/>
</dbReference>
<evidence type="ECO:0000259" key="8">
    <source>
        <dbReference type="PROSITE" id="PS50878"/>
    </source>
</evidence>
<dbReference type="Pfam" id="PF17917">
    <property type="entry name" value="RT_RNaseH"/>
    <property type="match status" value="1"/>
</dbReference>
<keyword evidence="4" id="KW-0255">Endonuclease</keyword>
<evidence type="ECO:0000256" key="2">
    <source>
        <dbReference type="ARBA" id="ARBA00022695"/>
    </source>
</evidence>
<dbReference type="Gene3D" id="3.30.70.270">
    <property type="match status" value="2"/>
</dbReference>
<evidence type="ECO:0000256" key="3">
    <source>
        <dbReference type="ARBA" id="ARBA00022722"/>
    </source>
</evidence>
<evidence type="ECO:0000256" key="4">
    <source>
        <dbReference type="ARBA" id="ARBA00022759"/>
    </source>
</evidence>
<dbReference type="GO" id="GO:0003964">
    <property type="term" value="F:RNA-directed DNA polymerase activity"/>
    <property type="evidence" value="ECO:0007669"/>
    <property type="project" value="UniProtKB-KW"/>
</dbReference>
<dbReference type="InterPro" id="IPR041373">
    <property type="entry name" value="RT_RNaseH"/>
</dbReference>
<feature type="compositionally biased region" description="Pro residues" evidence="7">
    <location>
        <begin position="856"/>
        <end position="872"/>
    </location>
</feature>
<dbReference type="SUPFAM" id="SSF56672">
    <property type="entry name" value="DNA/RNA polymerases"/>
    <property type="match status" value="1"/>
</dbReference>
<dbReference type="CDD" id="cd05481">
    <property type="entry name" value="retropepsin_like_LTR_1"/>
    <property type="match status" value="1"/>
</dbReference>
<feature type="compositionally biased region" description="Polar residues" evidence="7">
    <location>
        <begin position="876"/>
        <end position="889"/>
    </location>
</feature>
<dbReference type="PROSITE" id="PS50878">
    <property type="entry name" value="RT_POL"/>
    <property type="match status" value="1"/>
</dbReference>